<accession>A0ABT7SP99</accession>
<evidence type="ECO:0000256" key="1">
    <source>
        <dbReference type="SAM" id="MobiDB-lite"/>
    </source>
</evidence>
<dbReference type="Pfam" id="PF20661">
    <property type="entry name" value="SutA-RBD"/>
    <property type="match status" value="1"/>
</dbReference>
<dbReference type="Proteomes" id="UP001241056">
    <property type="component" value="Unassembled WGS sequence"/>
</dbReference>
<comment type="caution">
    <text evidence="3">The sequence shown here is derived from an EMBL/GenBank/DDBJ whole genome shotgun (WGS) entry which is preliminary data.</text>
</comment>
<dbReference type="RefSeq" id="WP_289410664.1">
    <property type="nucleotide sequence ID" value="NZ_JAUCDY010000006.1"/>
</dbReference>
<dbReference type="InterPro" id="IPR049191">
    <property type="entry name" value="SutA_RBD"/>
</dbReference>
<reference evidence="3 4" key="1">
    <citation type="submission" date="2023-06" db="EMBL/GenBank/DDBJ databases">
        <title>Thiopseudomonas sp. CY1220 draft genome sequence.</title>
        <authorList>
            <person name="Zhao G."/>
            <person name="An M."/>
        </authorList>
    </citation>
    <scope>NUCLEOTIDE SEQUENCE [LARGE SCALE GENOMIC DNA]</scope>
    <source>
        <strain evidence="3 4">CY1220</strain>
    </source>
</reference>
<sequence length="58" mass="6183">MRVKNSAANKKAADAATSSDLLSAQTAAFLKKGGKIQEIPRGKSGQQNISYFKRSNAK</sequence>
<evidence type="ECO:0000313" key="4">
    <source>
        <dbReference type="Proteomes" id="UP001241056"/>
    </source>
</evidence>
<protein>
    <recommendedName>
        <fullName evidence="2">Transcriptional regulator SutA RNAP-binding domain-containing protein</fullName>
    </recommendedName>
</protein>
<gene>
    <name evidence="3" type="ORF">QEZ41_06930</name>
</gene>
<proteinExistence type="predicted"/>
<name>A0ABT7SP99_9GAMM</name>
<feature type="region of interest" description="Disordered" evidence="1">
    <location>
        <begin position="38"/>
        <end position="58"/>
    </location>
</feature>
<evidence type="ECO:0000259" key="2">
    <source>
        <dbReference type="Pfam" id="PF20661"/>
    </source>
</evidence>
<feature type="domain" description="Transcriptional regulator SutA RNAP-binding" evidence="2">
    <location>
        <begin position="15"/>
        <end position="47"/>
    </location>
</feature>
<dbReference type="EMBL" id="JAUCDY010000006">
    <property type="protein sequence ID" value="MDM7858010.1"/>
    <property type="molecule type" value="Genomic_DNA"/>
</dbReference>
<organism evidence="3 4">
    <name type="scientific">Thiopseudomonas acetoxidans</name>
    <dbReference type="NCBI Taxonomy" id="3041622"/>
    <lineage>
        <taxon>Bacteria</taxon>
        <taxon>Pseudomonadati</taxon>
        <taxon>Pseudomonadota</taxon>
        <taxon>Gammaproteobacteria</taxon>
        <taxon>Pseudomonadales</taxon>
        <taxon>Pseudomonadaceae</taxon>
        <taxon>Thiopseudomonas</taxon>
    </lineage>
</organism>
<keyword evidence="4" id="KW-1185">Reference proteome</keyword>
<evidence type="ECO:0000313" key="3">
    <source>
        <dbReference type="EMBL" id="MDM7858010.1"/>
    </source>
</evidence>